<name>A0A8J5ZZ26_GALPY</name>
<gene>
    <name evidence="1" type="ORF">J0S82_011789</name>
</gene>
<feature type="non-terminal residue" evidence="1">
    <location>
        <position position="83"/>
    </location>
</feature>
<evidence type="ECO:0000313" key="1">
    <source>
        <dbReference type="EMBL" id="KAG8508530.1"/>
    </source>
</evidence>
<protein>
    <submittedName>
        <fullName evidence="1">Uncharacterized protein</fullName>
    </submittedName>
</protein>
<dbReference type="AlphaFoldDB" id="A0A8J5ZZ26"/>
<comment type="caution">
    <text evidence="1">The sequence shown here is derived from an EMBL/GenBank/DDBJ whole genome shotgun (WGS) entry which is preliminary data.</text>
</comment>
<organism evidence="1 2">
    <name type="scientific">Galemys pyrenaicus</name>
    <name type="common">Iberian desman</name>
    <name type="synonym">Pyrenean desman</name>
    <dbReference type="NCBI Taxonomy" id="202257"/>
    <lineage>
        <taxon>Eukaryota</taxon>
        <taxon>Metazoa</taxon>
        <taxon>Chordata</taxon>
        <taxon>Craniata</taxon>
        <taxon>Vertebrata</taxon>
        <taxon>Euteleostomi</taxon>
        <taxon>Mammalia</taxon>
        <taxon>Eutheria</taxon>
        <taxon>Laurasiatheria</taxon>
        <taxon>Eulipotyphla</taxon>
        <taxon>Talpidae</taxon>
        <taxon>Galemys</taxon>
    </lineage>
</organism>
<reference evidence="1" key="1">
    <citation type="journal article" date="2021" name="Evol. Appl.">
        <title>The genome of the Pyrenean desman and the effects of bottlenecks and inbreeding on the genomic landscape of an endangered species.</title>
        <authorList>
            <person name="Escoda L."/>
            <person name="Castresana J."/>
        </authorList>
    </citation>
    <scope>NUCLEOTIDE SEQUENCE</scope>
    <source>
        <strain evidence="1">IBE-C5619</strain>
    </source>
</reference>
<dbReference type="Proteomes" id="UP000700334">
    <property type="component" value="Unassembled WGS sequence"/>
</dbReference>
<accession>A0A8J5ZZ26</accession>
<proteinExistence type="predicted"/>
<evidence type="ECO:0000313" key="2">
    <source>
        <dbReference type="Proteomes" id="UP000700334"/>
    </source>
</evidence>
<sequence>MEEQTKRLQKDMKERSDPYLAMSKSALDYDFLNMCQHTAMKLTGPFNWNKVFEIQEQVVLSFEMHLVSGDMTKQLNQPGHLMS</sequence>
<keyword evidence="2" id="KW-1185">Reference proteome</keyword>
<dbReference type="EMBL" id="JAGFMF010012014">
    <property type="protein sequence ID" value="KAG8508530.1"/>
    <property type="molecule type" value="Genomic_DNA"/>
</dbReference>